<reference evidence="3" key="1">
    <citation type="journal article" date="2023" name="Commun. Biol.">
        <title>Genome analysis of Parmales, the sister group of diatoms, reveals the evolutionary specialization of diatoms from phago-mixotrophs to photoautotrophs.</title>
        <authorList>
            <person name="Ban H."/>
            <person name="Sato S."/>
            <person name="Yoshikawa S."/>
            <person name="Yamada K."/>
            <person name="Nakamura Y."/>
            <person name="Ichinomiya M."/>
            <person name="Sato N."/>
            <person name="Blanc-Mathieu R."/>
            <person name="Endo H."/>
            <person name="Kuwata A."/>
            <person name="Ogata H."/>
        </authorList>
    </citation>
    <scope>NUCLEOTIDE SEQUENCE [LARGE SCALE GENOMIC DNA]</scope>
    <source>
        <strain evidence="3">NIES 3701</strain>
    </source>
</reference>
<protein>
    <submittedName>
        <fullName evidence="2">Uncharacterized protein</fullName>
    </submittedName>
</protein>
<evidence type="ECO:0000313" key="2">
    <source>
        <dbReference type="EMBL" id="GMH86719.1"/>
    </source>
</evidence>
<evidence type="ECO:0000256" key="1">
    <source>
        <dbReference type="SAM" id="MobiDB-lite"/>
    </source>
</evidence>
<gene>
    <name evidence="2" type="ORF">TrST_g573</name>
</gene>
<sequence length="134" mass="13303">MGFTRGGIRTGRRRRGQPAPCYRLARGVGAEENLYEGSVDGARVESVVGGVGGDVSVTPAAGGSDVGGLRDPAGTDTPSPRTFASLVNGLQQNVGVGEGLRDGAGSQGAGIADANEMDGDGDDVGGSCDPTPTR</sequence>
<dbReference type="AlphaFoldDB" id="A0A9W7EN10"/>
<evidence type="ECO:0000313" key="3">
    <source>
        <dbReference type="Proteomes" id="UP001165085"/>
    </source>
</evidence>
<comment type="caution">
    <text evidence="2">The sequence shown here is derived from an EMBL/GenBank/DDBJ whole genome shotgun (WGS) entry which is preliminary data.</text>
</comment>
<dbReference type="EMBL" id="BRXY01000318">
    <property type="protein sequence ID" value="GMH86719.1"/>
    <property type="molecule type" value="Genomic_DNA"/>
</dbReference>
<name>A0A9W7EN10_9STRA</name>
<dbReference type="Proteomes" id="UP001165085">
    <property type="component" value="Unassembled WGS sequence"/>
</dbReference>
<proteinExistence type="predicted"/>
<organism evidence="2 3">
    <name type="scientific">Triparma strigata</name>
    <dbReference type="NCBI Taxonomy" id="1606541"/>
    <lineage>
        <taxon>Eukaryota</taxon>
        <taxon>Sar</taxon>
        <taxon>Stramenopiles</taxon>
        <taxon>Ochrophyta</taxon>
        <taxon>Bolidophyceae</taxon>
        <taxon>Parmales</taxon>
        <taxon>Triparmaceae</taxon>
        <taxon>Triparma</taxon>
    </lineage>
</organism>
<feature type="region of interest" description="Disordered" evidence="1">
    <location>
        <begin position="55"/>
        <end position="80"/>
    </location>
</feature>
<accession>A0A9W7EN10</accession>
<keyword evidence="3" id="KW-1185">Reference proteome</keyword>
<feature type="region of interest" description="Disordered" evidence="1">
    <location>
        <begin position="97"/>
        <end position="134"/>
    </location>
</feature>